<keyword evidence="8" id="KW-0812">Transmembrane</keyword>
<evidence type="ECO:0000256" key="6">
    <source>
        <dbReference type="ARBA" id="ARBA00023012"/>
    </source>
</evidence>
<reference evidence="11" key="1">
    <citation type="journal article" date="2015" name="Proc. Natl. Acad. Sci. U.S.A.">
        <title>Networks of energetic and metabolic interactions define dynamics in microbial communities.</title>
        <authorList>
            <person name="Embree M."/>
            <person name="Liu J.K."/>
            <person name="Al-Bassam M.M."/>
            <person name="Zengler K."/>
        </authorList>
    </citation>
    <scope>NUCLEOTIDE SEQUENCE</scope>
</reference>
<dbReference type="Pfam" id="PF00672">
    <property type="entry name" value="HAMP"/>
    <property type="match status" value="1"/>
</dbReference>
<dbReference type="EC" id="2.7.13.3" evidence="2"/>
<keyword evidence="7" id="KW-0175">Coiled coil</keyword>
<feature type="domain" description="Histidine kinase" evidence="9">
    <location>
        <begin position="329"/>
        <end position="561"/>
    </location>
</feature>
<evidence type="ECO:0000256" key="2">
    <source>
        <dbReference type="ARBA" id="ARBA00012438"/>
    </source>
</evidence>
<evidence type="ECO:0000313" key="11">
    <source>
        <dbReference type="EMBL" id="KUG28318.1"/>
    </source>
</evidence>
<feature type="transmembrane region" description="Helical" evidence="8">
    <location>
        <begin position="33"/>
        <end position="56"/>
    </location>
</feature>
<dbReference type="CDD" id="cd06225">
    <property type="entry name" value="HAMP"/>
    <property type="match status" value="1"/>
</dbReference>
<keyword evidence="8" id="KW-0472">Membrane</keyword>
<proteinExistence type="predicted"/>
<dbReference type="SUPFAM" id="SSF47384">
    <property type="entry name" value="Homodimeric domain of signal transducing histidine kinase"/>
    <property type="match status" value="1"/>
</dbReference>
<comment type="caution">
    <text evidence="11">The sequence shown here is derived from an EMBL/GenBank/DDBJ whole genome shotgun (WGS) entry which is preliminary data.</text>
</comment>
<evidence type="ECO:0000259" key="10">
    <source>
        <dbReference type="PROSITE" id="PS50885"/>
    </source>
</evidence>
<dbReference type="SMART" id="SM00304">
    <property type="entry name" value="HAMP"/>
    <property type="match status" value="1"/>
</dbReference>
<dbReference type="PROSITE" id="PS50885">
    <property type="entry name" value="HAMP"/>
    <property type="match status" value="1"/>
</dbReference>
<dbReference type="Gene3D" id="3.30.450.290">
    <property type="match status" value="1"/>
</dbReference>
<keyword evidence="6" id="KW-0902">Two-component regulatory system</keyword>
<dbReference type="InterPro" id="IPR003594">
    <property type="entry name" value="HATPase_dom"/>
</dbReference>
<dbReference type="SMART" id="SM00387">
    <property type="entry name" value="HATPase_c"/>
    <property type="match status" value="1"/>
</dbReference>
<dbReference type="PANTHER" id="PTHR43711">
    <property type="entry name" value="TWO-COMPONENT HISTIDINE KINASE"/>
    <property type="match status" value="1"/>
</dbReference>
<dbReference type="InterPro" id="IPR003660">
    <property type="entry name" value="HAMP_dom"/>
</dbReference>
<keyword evidence="5" id="KW-0418">Kinase</keyword>
<dbReference type="EMBL" id="LNQE01000233">
    <property type="protein sequence ID" value="KUG28318.1"/>
    <property type="molecule type" value="Genomic_DNA"/>
</dbReference>
<dbReference type="PROSITE" id="PS50109">
    <property type="entry name" value="HIS_KIN"/>
    <property type="match status" value="1"/>
</dbReference>
<dbReference type="GO" id="GO:0000155">
    <property type="term" value="F:phosphorelay sensor kinase activity"/>
    <property type="evidence" value="ECO:0007669"/>
    <property type="project" value="InterPro"/>
</dbReference>
<keyword evidence="3" id="KW-0597">Phosphoprotein</keyword>
<feature type="domain" description="HAMP" evidence="10">
    <location>
        <begin position="230"/>
        <end position="282"/>
    </location>
</feature>
<dbReference type="InterPro" id="IPR036097">
    <property type="entry name" value="HisK_dim/P_sf"/>
</dbReference>
<evidence type="ECO:0000256" key="7">
    <source>
        <dbReference type="SAM" id="Coils"/>
    </source>
</evidence>
<dbReference type="Pfam" id="PF00512">
    <property type="entry name" value="HisKA"/>
    <property type="match status" value="1"/>
</dbReference>
<evidence type="ECO:0000256" key="8">
    <source>
        <dbReference type="SAM" id="Phobius"/>
    </source>
</evidence>
<dbReference type="InterPro" id="IPR036890">
    <property type="entry name" value="HATPase_C_sf"/>
</dbReference>
<evidence type="ECO:0000256" key="4">
    <source>
        <dbReference type="ARBA" id="ARBA00022679"/>
    </source>
</evidence>
<keyword evidence="4" id="KW-0808">Transferase</keyword>
<dbReference type="GO" id="GO:0016020">
    <property type="term" value="C:membrane"/>
    <property type="evidence" value="ECO:0007669"/>
    <property type="project" value="InterPro"/>
</dbReference>
<sequence>MKRHIKGVFPVSFRPPREGYGMNPFRHSLGVKIATSVFVSAILVYAAIVAVDVNWFRDNLLVELKNASDFSAELLMMAVEEPMRKGDDEATRRQFESLAPYGHVSLYLTDHKGEITYSNRKETLRRHIAETIPDGAFAGMLRQSLTSPVGRSDLLHIAGEPYFAEIKTVANAPSCHHCHGSARSILGAVVMLQNVSEQHERLQQFHFERTIFLLLGLTALLAAVLAYIHRAFITRVALITRKTGEVTAGNLDIRFDVGGSDELSRLCHHLNAMVAGRKRAEGSLADLNRGLEEQVAQRTRALARQAAELEEANKRVRERERLKTVFLSTVSHEFKTPLTAVLGFARLIARRFSRAVLPQASGRSDDFGRSAAQIAANLPVMIQEAERLSALVDKVVELSDLESGSAAFDMVPMDLALAARQAVEAVRPAAEAKGLALTLDGADEACPVTGDARRLAAALKHLLDNAVAFTMSGGVTCRVRPTADGAAVDVTDTGRGIAPADQKAIFQTFRQLGDHLTDKPGGMGLGLAIARAVARAHGGRVTVQSEPGAGSVFTLSVRAVSPNQGPGPDAA</sequence>
<dbReference type="SUPFAM" id="SSF55874">
    <property type="entry name" value="ATPase domain of HSP90 chaperone/DNA topoisomerase II/histidine kinase"/>
    <property type="match status" value="1"/>
</dbReference>
<comment type="catalytic activity">
    <reaction evidence="1">
        <text>ATP + protein L-histidine = ADP + protein N-phospho-L-histidine.</text>
        <dbReference type="EC" id="2.7.13.3"/>
    </reaction>
</comment>
<gene>
    <name evidence="11" type="ORF">ASZ90_001814</name>
</gene>
<feature type="transmembrane region" description="Helical" evidence="8">
    <location>
        <begin position="211"/>
        <end position="229"/>
    </location>
</feature>
<dbReference type="InterPro" id="IPR050736">
    <property type="entry name" value="Sensor_HK_Regulatory"/>
</dbReference>
<dbReference type="SUPFAM" id="SSF158472">
    <property type="entry name" value="HAMP domain-like"/>
    <property type="match status" value="1"/>
</dbReference>
<organism evidence="11">
    <name type="scientific">hydrocarbon metagenome</name>
    <dbReference type="NCBI Taxonomy" id="938273"/>
    <lineage>
        <taxon>unclassified sequences</taxon>
        <taxon>metagenomes</taxon>
        <taxon>ecological metagenomes</taxon>
    </lineage>
</organism>
<dbReference type="PRINTS" id="PR00344">
    <property type="entry name" value="BCTRLSENSOR"/>
</dbReference>
<dbReference type="InterPro" id="IPR004358">
    <property type="entry name" value="Sig_transdc_His_kin-like_C"/>
</dbReference>
<evidence type="ECO:0000256" key="3">
    <source>
        <dbReference type="ARBA" id="ARBA00022553"/>
    </source>
</evidence>
<dbReference type="InterPro" id="IPR005467">
    <property type="entry name" value="His_kinase_dom"/>
</dbReference>
<dbReference type="InterPro" id="IPR003661">
    <property type="entry name" value="HisK_dim/P_dom"/>
</dbReference>
<dbReference type="Gene3D" id="3.30.565.10">
    <property type="entry name" value="Histidine kinase-like ATPase, C-terminal domain"/>
    <property type="match status" value="1"/>
</dbReference>
<dbReference type="CDD" id="cd00082">
    <property type="entry name" value="HisKA"/>
    <property type="match status" value="1"/>
</dbReference>
<feature type="coiled-coil region" evidence="7">
    <location>
        <begin position="292"/>
        <end position="322"/>
    </location>
</feature>
<dbReference type="SMART" id="SM00388">
    <property type="entry name" value="HisKA"/>
    <property type="match status" value="1"/>
</dbReference>
<name>A0A0W8G5Q4_9ZZZZ</name>
<dbReference type="AlphaFoldDB" id="A0A0W8G5Q4"/>
<dbReference type="Pfam" id="PF02518">
    <property type="entry name" value="HATPase_c"/>
    <property type="match status" value="1"/>
</dbReference>
<evidence type="ECO:0000259" key="9">
    <source>
        <dbReference type="PROSITE" id="PS50109"/>
    </source>
</evidence>
<evidence type="ECO:0000256" key="5">
    <source>
        <dbReference type="ARBA" id="ARBA00022777"/>
    </source>
</evidence>
<dbReference type="PANTHER" id="PTHR43711:SF30">
    <property type="entry name" value="HISTIDINE KINASE"/>
    <property type="match status" value="1"/>
</dbReference>
<dbReference type="Gene3D" id="1.10.287.130">
    <property type="match status" value="1"/>
</dbReference>
<protein>
    <recommendedName>
        <fullName evidence="2">histidine kinase</fullName>
        <ecNumber evidence="2">2.7.13.3</ecNumber>
    </recommendedName>
</protein>
<keyword evidence="8" id="KW-1133">Transmembrane helix</keyword>
<accession>A0A0W8G5Q4</accession>
<evidence type="ECO:0000256" key="1">
    <source>
        <dbReference type="ARBA" id="ARBA00000085"/>
    </source>
</evidence>